<dbReference type="PANTHER" id="PTHR15710:SF132">
    <property type="entry name" value="E3 UBIQUITIN-PROTEIN LIGASE MPSR1"/>
    <property type="match status" value="1"/>
</dbReference>
<evidence type="ECO:0000313" key="7">
    <source>
        <dbReference type="EnsemblPlants" id="ONIVA03G21030.1"/>
    </source>
</evidence>
<dbReference type="GO" id="GO:0016567">
    <property type="term" value="P:protein ubiquitination"/>
    <property type="evidence" value="ECO:0007669"/>
    <property type="project" value="TreeGrafter"/>
</dbReference>
<dbReference type="FunFam" id="3.30.40.10:FF:000789">
    <property type="entry name" value="Os03g0380900 protein"/>
    <property type="match status" value="1"/>
</dbReference>
<dbReference type="GO" id="GO:0008270">
    <property type="term" value="F:zinc ion binding"/>
    <property type="evidence" value="ECO:0007669"/>
    <property type="project" value="UniProtKB-KW"/>
</dbReference>
<dbReference type="Gramene" id="ONIVA03G21030.1">
    <property type="protein sequence ID" value="ONIVA03G21030.1"/>
    <property type="gene ID" value="ONIVA03G21030"/>
</dbReference>
<dbReference type="HOGENOM" id="CLU_947917_0_0_1"/>
<dbReference type="EnsemblPlants" id="ONIVA03G21030.1">
    <property type="protein sequence ID" value="ONIVA03G21030.1"/>
    <property type="gene ID" value="ONIVA03G21030"/>
</dbReference>
<feature type="compositionally biased region" description="Acidic residues" evidence="5">
    <location>
        <begin position="180"/>
        <end position="200"/>
    </location>
</feature>
<dbReference type="SUPFAM" id="SSF57850">
    <property type="entry name" value="RING/U-box"/>
    <property type="match status" value="1"/>
</dbReference>
<feature type="compositionally biased region" description="Low complexity" evidence="5">
    <location>
        <begin position="42"/>
        <end position="51"/>
    </location>
</feature>
<evidence type="ECO:0000256" key="4">
    <source>
        <dbReference type="PROSITE-ProRule" id="PRU00175"/>
    </source>
</evidence>
<dbReference type="PROSITE" id="PS50089">
    <property type="entry name" value="ZF_RING_2"/>
    <property type="match status" value="1"/>
</dbReference>
<dbReference type="Proteomes" id="UP000006591">
    <property type="component" value="Chromosome 3"/>
</dbReference>
<keyword evidence="3" id="KW-0862">Zinc</keyword>
<sequence length="294" mass="31075">MATIFISDSDAVSAFTPPTAYIAAHPGPSASFQSIQLRPHTTTTTTSATGTPAMETEEDDHRLHPRTRTIADLLNQLDQIHSTSATRTTGGGGGVAPASDEAIEALKDVTGDIDQLPAECAICLHGGLDAAAAPAGWKEMPCGHRFHGGCLEKWLRAHGTCPMCRHQMPTTTAPPPPAAEQEDYLDGDEEEDAGDDDEVEAGVGPLPLELRVVVAHSSGGYGGVAAGSGLSRWRDAHISPEMRRIWTLGGQIRPSPSPPSQPLLARERMEVAVGARNGGASWRTTTNTKLHRCI</sequence>
<dbReference type="GO" id="GO:0005737">
    <property type="term" value="C:cytoplasm"/>
    <property type="evidence" value="ECO:0007669"/>
    <property type="project" value="TreeGrafter"/>
</dbReference>
<name>A0A0E0GNB9_ORYNI</name>
<reference evidence="7" key="1">
    <citation type="submission" date="2015-04" db="UniProtKB">
        <authorList>
            <consortium name="EnsemblPlants"/>
        </authorList>
    </citation>
    <scope>IDENTIFICATION</scope>
    <source>
        <strain evidence="7">SL10</strain>
    </source>
</reference>
<dbReference type="InterPro" id="IPR013083">
    <property type="entry name" value="Znf_RING/FYVE/PHD"/>
</dbReference>
<accession>A0A0E0GNB9</accession>
<protein>
    <recommendedName>
        <fullName evidence="6">RING-type domain-containing protein</fullName>
    </recommendedName>
</protein>
<keyword evidence="2 4" id="KW-0863">Zinc-finger</keyword>
<organism evidence="7">
    <name type="scientific">Oryza nivara</name>
    <name type="common">Indian wild rice</name>
    <name type="synonym">Oryza sativa f. spontanea</name>
    <dbReference type="NCBI Taxonomy" id="4536"/>
    <lineage>
        <taxon>Eukaryota</taxon>
        <taxon>Viridiplantae</taxon>
        <taxon>Streptophyta</taxon>
        <taxon>Embryophyta</taxon>
        <taxon>Tracheophyta</taxon>
        <taxon>Spermatophyta</taxon>
        <taxon>Magnoliopsida</taxon>
        <taxon>Liliopsida</taxon>
        <taxon>Poales</taxon>
        <taxon>Poaceae</taxon>
        <taxon>BOP clade</taxon>
        <taxon>Oryzoideae</taxon>
        <taxon>Oryzeae</taxon>
        <taxon>Oryzinae</taxon>
        <taxon>Oryza</taxon>
    </lineage>
</organism>
<reference evidence="7" key="2">
    <citation type="submission" date="2018-04" db="EMBL/GenBank/DDBJ databases">
        <title>OnivRS2 (Oryza nivara Reference Sequence Version 2).</title>
        <authorList>
            <person name="Zhang J."/>
            <person name="Kudrna D."/>
            <person name="Lee S."/>
            <person name="Talag J."/>
            <person name="Rajasekar S."/>
            <person name="Welchert J."/>
            <person name="Hsing Y.-I."/>
            <person name="Wing R.A."/>
        </authorList>
    </citation>
    <scope>NUCLEOTIDE SEQUENCE [LARGE SCALE GENOMIC DNA]</scope>
    <source>
        <strain evidence="7">SL10</strain>
    </source>
</reference>
<keyword evidence="1" id="KW-0479">Metal-binding</keyword>
<dbReference type="SMART" id="SM00184">
    <property type="entry name" value="RING"/>
    <property type="match status" value="1"/>
</dbReference>
<evidence type="ECO:0000256" key="1">
    <source>
        <dbReference type="ARBA" id="ARBA00022723"/>
    </source>
</evidence>
<evidence type="ECO:0000256" key="3">
    <source>
        <dbReference type="ARBA" id="ARBA00022833"/>
    </source>
</evidence>
<evidence type="ECO:0000313" key="8">
    <source>
        <dbReference type="Proteomes" id="UP000006591"/>
    </source>
</evidence>
<dbReference type="Pfam" id="PF13639">
    <property type="entry name" value="zf-RING_2"/>
    <property type="match status" value="1"/>
</dbReference>
<feature type="region of interest" description="Disordered" evidence="5">
    <location>
        <begin position="42"/>
        <end position="61"/>
    </location>
</feature>
<dbReference type="PANTHER" id="PTHR15710">
    <property type="entry name" value="E3 UBIQUITIN-PROTEIN LIGASE PRAJA"/>
    <property type="match status" value="1"/>
</dbReference>
<evidence type="ECO:0000256" key="2">
    <source>
        <dbReference type="ARBA" id="ARBA00022771"/>
    </source>
</evidence>
<dbReference type="AlphaFoldDB" id="A0A0E0GNB9"/>
<dbReference type="InterPro" id="IPR001841">
    <property type="entry name" value="Znf_RING"/>
</dbReference>
<feature type="domain" description="RING-type" evidence="6">
    <location>
        <begin position="120"/>
        <end position="165"/>
    </location>
</feature>
<feature type="region of interest" description="Disordered" evidence="5">
    <location>
        <begin position="168"/>
        <end position="200"/>
    </location>
</feature>
<evidence type="ECO:0000259" key="6">
    <source>
        <dbReference type="PROSITE" id="PS50089"/>
    </source>
</evidence>
<proteinExistence type="predicted"/>
<keyword evidence="8" id="KW-1185">Reference proteome</keyword>
<dbReference type="Gene3D" id="3.30.40.10">
    <property type="entry name" value="Zinc/RING finger domain, C3HC4 (zinc finger)"/>
    <property type="match status" value="1"/>
</dbReference>
<dbReference type="GO" id="GO:0061630">
    <property type="term" value="F:ubiquitin protein ligase activity"/>
    <property type="evidence" value="ECO:0007669"/>
    <property type="project" value="TreeGrafter"/>
</dbReference>
<evidence type="ECO:0000256" key="5">
    <source>
        <dbReference type="SAM" id="MobiDB-lite"/>
    </source>
</evidence>